<name>A0A971CYB3_9BIFI</name>
<feature type="binding site" evidence="11">
    <location>
        <position position="127"/>
    </location>
    <ligand>
        <name>Zn(2+)</name>
        <dbReference type="ChEBI" id="CHEBI:29105"/>
    </ligand>
</feature>
<proteinExistence type="inferred from homology"/>
<sequence length="140" mass="16072">MPTARRVTRPRTLITEELKRSDAFSTAQTIFTNLSKRGKRVGIATVYRNLQSMAEHHEVDTVQDHGETFYRLCKDRHHHHHLVCRQCGRAVELEIPGLESWIQARAESLGFSEVSHSLEIFGICARCSRSHESTHHQLSD</sequence>
<dbReference type="GO" id="GO:0008270">
    <property type="term" value="F:zinc ion binding"/>
    <property type="evidence" value="ECO:0007669"/>
    <property type="project" value="TreeGrafter"/>
</dbReference>
<evidence type="ECO:0000256" key="11">
    <source>
        <dbReference type="PIRSR" id="PIRSR602481-1"/>
    </source>
</evidence>
<dbReference type="Gene3D" id="1.10.10.10">
    <property type="entry name" value="Winged helix-like DNA-binding domain superfamily/Winged helix DNA-binding domain"/>
    <property type="match status" value="1"/>
</dbReference>
<protein>
    <submittedName>
        <fullName evidence="13">Transcriptional repressor</fullName>
    </submittedName>
</protein>
<dbReference type="PANTHER" id="PTHR33202:SF2">
    <property type="entry name" value="FERRIC UPTAKE REGULATION PROTEIN"/>
    <property type="match status" value="1"/>
</dbReference>
<keyword evidence="7 11" id="KW-0862">Zinc</keyword>
<dbReference type="Proteomes" id="UP000767327">
    <property type="component" value="Unassembled WGS sequence"/>
</dbReference>
<comment type="cofactor">
    <cofactor evidence="12">
        <name>Mn(2+)</name>
        <dbReference type="ChEBI" id="CHEBI:29035"/>
    </cofactor>
    <cofactor evidence="12">
        <name>Fe(2+)</name>
        <dbReference type="ChEBI" id="CHEBI:29033"/>
    </cofactor>
    <text evidence="12">Binds 1 Mn(2+) or Fe(2+) ion per subunit.</text>
</comment>
<keyword evidence="5" id="KW-0678">Repressor</keyword>
<dbReference type="InterPro" id="IPR036390">
    <property type="entry name" value="WH_DNA-bd_sf"/>
</dbReference>
<evidence type="ECO:0000313" key="14">
    <source>
        <dbReference type="Proteomes" id="UP000767327"/>
    </source>
</evidence>
<feature type="binding site" evidence="12">
    <location>
        <position position="99"/>
    </location>
    <ligand>
        <name>Fe cation</name>
        <dbReference type="ChEBI" id="CHEBI:24875"/>
    </ligand>
</feature>
<keyword evidence="9" id="KW-0238">DNA-binding</keyword>
<evidence type="ECO:0000256" key="2">
    <source>
        <dbReference type="ARBA" id="ARBA00007957"/>
    </source>
</evidence>
<evidence type="ECO:0000256" key="4">
    <source>
        <dbReference type="ARBA" id="ARBA00022490"/>
    </source>
</evidence>
<dbReference type="GO" id="GO:0045892">
    <property type="term" value="P:negative regulation of DNA-templated transcription"/>
    <property type="evidence" value="ECO:0007669"/>
    <property type="project" value="TreeGrafter"/>
</dbReference>
<dbReference type="PANTHER" id="PTHR33202">
    <property type="entry name" value="ZINC UPTAKE REGULATION PROTEIN"/>
    <property type="match status" value="1"/>
</dbReference>
<comment type="cofactor">
    <cofactor evidence="11">
        <name>Zn(2+)</name>
        <dbReference type="ChEBI" id="CHEBI:29105"/>
    </cofactor>
    <text evidence="11">Binds 1 zinc ion per subunit.</text>
</comment>
<evidence type="ECO:0000256" key="9">
    <source>
        <dbReference type="ARBA" id="ARBA00023125"/>
    </source>
</evidence>
<evidence type="ECO:0000313" key="13">
    <source>
        <dbReference type="EMBL" id="NLT79213.1"/>
    </source>
</evidence>
<feature type="binding site" evidence="12">
    <location>
        <position position="78"/>
    </location>
    <ligand>
        <name>Fe cation</name>
        <dbReference type="ChEBI" id="CHEBI:24875"/>
    </ligand>
</feature>
<evidence type="ECO:0000256" key="10">
    <source>
        <dbReference type="ARBA" id="ARBA00023163"/>
    </source>
</evidence>
<organism evidence="13 14">
    <name type="scientific">Bifidobacterium crudilactis</name>
    <dbReference type="NCBI Taxonomy" id="327277"/>
    <lineage>
        <taxon>Bacteria</taxon>
        <taxon>Bacillati</taxon>
        <taxon>Actinomycetota</taxon>
        <taxon>Actinomycetes</taxon>
        <taxon>Bifidobacteriales</taxon>
        <taxon>Bifidobacteriaceae</taxon>
        <taxon>Bifidobacterium</taxon>
    </lineage>
</organism>
<keyword evidence="10" id="KW-0804">Transcription</keyword>
<evidence type="ECO:0000256" key="5">
    <source>
        <dbReference type="ARBA" id="ARBA00022491"/>
    </source>
</evidence>
<comment type="subunit">
    <text evidence="3">Homodimer.</text>
</comment>
<evidence type="ECO:0000256" key="7">
    <source>
        <dbReference type="ARBA" id="ARBA00022833"/>
    </source>
</evidence>
<dbReference type="CDD" id="cd07153">
    <property type="entry name" value="Fur_like"/>
    <property type="match status" value="1"/>
</dbReference>
<dbReference type="InterPro" id="IPR002481">
    <property type="entry name" value="FUR"/>
</dbReference>
<dbReference type="GO" id="GO:0003700">
    <property type="term" value="F:DNA-binding transcription factor activity"/>
    <property type="evidence" value="ECO:0007669"/>
    <property type="project" value="InterPro"/>
</dbReference>
<dbReference type="Gene3D" id="3.30.1490.190">
    <property type="match status" value="1"/>
</dbReference>
<dbReference type="GO" id="GO:1900376">
    <property type="term" value="P:regulation of secondary metabolite biosynthetic process"/>
    <property type="evidence" value="ECO:0007669"/>
    <property type="project" value="TreeGrafter"/>
</dbReference>
<keyword evidence="12" id="KW-0408">Iron</keyword>
<accession>A0A971CYB3</accession>
<comment type="caution">
    <text evidence="13">The sequence shown here is derived from an EMBL/GenBank/DDBJ whole genome shotgun (WGS) entry which is preliminary data.</text>
</comment>
<evidence type="ECO:0000256" key="1">
    <source>
        <dbReference type="ARBA" id="ARBA00004496"/>
    </source>
</evidence>
<comment type="subcellular location">
    <subcellularLocation>
        <location evidence="1">Cytoplasm</location>
    </subcellularLocation>
</comment>
<evidence type="ECO:0000256" key="3">
    <source>
        <dbReference type="ARBA" id="ARBA00011738"/>
    </source>
</evidence>
<dbReference type="Pfam" id="PF01475">
    <property type="entry name" value="FUR"/>
    <property type="match status" value="1"/>
</dbReference>
<dbReference type="SUPFAM" id="SSF46785">
    <property type="entry name" value="Winged helix' DNA-binding domain"/>
    <property type="match status" value="1"/>
</dbReference>
<evidence type="ECO:0000256" key="12">
    <source>
        <dbReference type="PIRSR" id="PIRSR602481-2"/>
    </source>
</evidence>
<feature type="binding site" evidence="11">
    <location>
        <position position="87"/>
    </location>
    <ligand>
        <name>Zn(2+)</name>
        <dbReference type="ChEBI" id="CHEBI:29105"/>
    </ligand>
</feature>
<dbReference type="GO" id="GO:0005829">
    <property type="term" value="C:cytosol"/>
    <property type="evidence" value="ECO:0007669"/>
    <property type="project" value="TreeGrafter"/>
</dbReference>
<dbReference type="InterPro" id="IPR043135">
    <property type="entry name" value="Fur_C"/>
</dbReference>
<feature type="binding site" evidence="11">
    <location>
        <position position="84"/>
    </location>
    <ligand>
        <name>Zn(2+)</name>
        <dbReference type="ChEBI" id="CHEBI:29105"/>
    </ligand>
</feature>
<dbReference type="RefSeq" id="WP_273172910.1">
    <property type="nucleotide sequence ID" value="NZ_JAAXZR010000012.1"/>
</dbReference>
<feature type="binding site" evidence="11">
    <location>
        <position position="124"/>
    </location>
    <ligand>
        <name>Zn(2+)</name>
        <dbReference type="ChEBI" id="CHEBI:29105"/>
    </ligand>
</feature>
<dbReference type="AlphaFoldDB" id="A0A971CYB3"/>
<reference evidence="13" key="1">
    <citation type="journal article" date="2020" name="Biotechnol. Biofuels">
        <title>New insights from the biogas microbiome by comprehensive genome-resolved metagenomics of nearly 1600 species originating from multiple anaerobic digesters.</title>
        <authorList>
            <person name="Campanaro S."/>
            <person name="Treu L."/>
            <person name="Rodriguez-R L.M."/>
            <person name="Kovalovszki A."/>
            <person name="Ziels R.M."/>
            <person name="Maus I."/>
            <person name="Zhu X."/>
            <person name="Kougias P.G."/>
            <person name="Basile A."/>
            <person name="Luo G."/>
            <person name="Schluter A."/>
            <person name="Konstantinidis K.T."/>
            <person name="Angelidaki I."/>
        </authorList>
    </citation>
    <scope>NUCLEOTIDE SEQUENCE</scope>
    <source>
        <strain evidence="13">AS01afH2WH_6</strain>
    </source>
</reference>
<dbReference type="EMBL" id="JAAXZR010000012">
    <property type="protein sequence ID" value="NLT79213.1"/>
    <property type="molecule type" value="Genomic_DNA"/>
</dbReference>
<dbReference type="InterPro" id="IPR036388">
    <property type="entry name" value="WH-like_DNA-bd_sf"/>
</dbReference>
<comment type="similarity">
    <text evidence="2">Belongs to the Fur family.</text>
</comment>
<reference evidence="13" key="2">
    <citation type="submission" date="2020-01" db="EMBL/GenBank/DDBJ databases">
        <authorList>
            <person name="Campanaro S."/>
        </authorList>
    </citation>
    <scope>NUCLEOTIDE SEQUENCE</scope>
    <source>
        <strain evidence="13">AS01afH2WH_6</strain>
    </source>
</reference>
<feature type="binding site" evidence="12">
    <location>
        <position position="116"/>
    </location>
    <ligand>
        <name>Fe cation</name>
        <dbReference type="ChEBI" id="CHEBI:24875"/>
    </ligand>
</feature>
<keyword evidence="4" id="KW-0963">Cytoplasm</keyword>
<dbReference type="GO" id="GO:0000976">
    <property type="term" value="F:transcription cis-regulatory region binding"/>
    <property type="evidence" value="ECO:0007669"/>
    <property type="project" value="TreeGrafter"/>
</dbReference>
<keyword evidence="8" id="KW-0805">Transcription regulation</keyword>
<evidence type="ECO:0000256" key="8">
    <source>
        <dbReference type="ARBA" id="ARBA00023015"/>
    </source>
</evidence>
<keyword evidence="6 11" id="KW-0479">Metal-binding</keyword>
<gene>
    <name evidence="13" type="ORF">GXW98_02860</name>
</gene>
<evidence type="ECO:0000256" key="6">
    <source>
        <dbReference type="ARBA" id="ARBA00022723"/>
    </source>
</evidence>